<dbReference type="EMBL" id="PKPP01017047">
    <property type="protein sequence ID" value="PWA37252.1"/>
    <property type="molecule type" value="Genomic_DNA"/>
</dbReference>
<proteinExistence type="predicted"/>
<dbReference type="GO" id="GO:0006487">
    <property type="term" value="P:protein N-linked glycosylation"/>
    <property type="evidence" value="ECO:0007669"/>
    <property type="project" value="TreeGrafter"/>
</dbReference>
<feature type="domain" description="Glycosyl hydrolase family 63 C-terminal" evidence="1">
    <location>
        <begin position="15"/>
        <end position="48"/>
    </location>
</feature>
<dbReference type="STRING" id="35608.A0A2U1KKL7"/>
<name>A0A2U1KKL7_ARTAN</name>
<dbReference type="InterPro" id="IPR004888">
    <property type="entry name" value="Glycoside_hydrolase_63"/>
</dbReference>
<comment type="caution">
    <text evidence="2">The sequence shown here is derived from an EMBL/GenBank/DDBJ whole genome shotgun (WGS) entry which is preliminary data.</text>
</comment>
<dbReference type="SUPFAM" id="SSF48208">
    <property type="entry name" value="Six-hairpin glycosidases"/>
    <property type="match status" value="1"/>
</dbReference>
<dbReference type="OrthoDB" id="410058at2759"/>
<dbReference type="PANTHER" id="PTHR10412:SF20">
    <property type="entry name" value="MANNOSYL-OLIGOSACCHARIDE GLUCOSIDASE GCS1"/>
    <property type="match status" value="1"/>
</dbReference>
<dbReference type="GO" id="GO:0004573">
    <property type="term" value="F:Glc3Man9GlcNAc2 oligosaccharide glucosidase activity"/>
    <property type="evidence" value="ECO:0007669"/>
    <property type="project" value="InterPro"/>
</dbReference>
<dbReference type="Pfam" id="PF03200">
    <property type="entry name" value="Glyco_hydro_63"/>
    <property type="match status" value="2"/>
</dbReference>
<dbReference type="InterPro" id="IPR031335">
    <property type="entry name" value="Glyco_hydro_63_C"/>
</dbReference>
<keyword evidence="3" id="KW-1185">Reference proteome</keyword>
<evidence type="ECO:0000259" key="1">
    <source>
        <dbReference type="Pfam" id="PF03200"/>
    </source>
</evidence>
<sequence>MRVSKLFCFVTTLYHLDSESVEVGKAAIGNLLGGIGYFYGQSKILFPQPSKGRRWDKHISLDIIGHWLDLMNIDGWIPREQILGAEALSKVPEEFVVQRPSNGNPPTLFLVLQDLVCGMMRNRFSATESKEISTFFERSYGRLEAWFQWFNTTQSDCMHSISEQLVNKKESGKAYEETAKLLADFDLLNKMHYDKDYGAYFDYGNHTEKVRLRRQLVEKNGNQPSLELVREVLEKPELGLVPHVGYVSLFPFIWKIIPSLNVHETQYRA</sequence>
<dbReference type="GO" id="GO:0005789">
    <property type="term" value="C:endoplasmic reticulum membrane"/>
    <property type="evidence" value="ECO:0007669"/>
    <property type="project" value="TreeGrafter"/>
</dbReference>
<accession>A0A2U1KKL7</accession>
<evidence type="ECO:0000313" key="3">
    <source>
        <dbReference type="Proteomes" id="UP000245207"/>
    </source>
</evidence>
<organism evidence="2 3">
    <name type="scientific">Artemisia annua</name>
    <name type="common">Sweet wormwood</name>
    <dbReference type="NCBI Taxonomy" id="35608"/>
    <lineage>
        <taxon>Eukaryota</taxon>
        <taxon>Viridiplantae</taxon>
        <taxon>Streptophyta</taxon>
        <taxon>Embryophyta</taxon>
        <taxon>Tracheophyta</taxon>
        <taxon>Spermatophyta</taxon>
        <taxon>Magnoliopsida</taxon>
        <taxon>eudicotyledons</taxon>
        <taxon>Gunneridae</taxon>
        <taxon>Pentapetalae</taxon>
        <taxon>asterids</taxon>
        <taxon>campanulids</taxon>
        <taxon>Asterales</taxon>
        <taxon>Asteraceae</taxon>
        <taxon>Asteroideae</taxon>
        <taxon>Anthemideae</taxon>
        <taxon>Artemisiinae</taxon>
        <taxon>Artemisia</taxon>
    </lineage>
</organism>
<dbReference type="PANTHER" id="PTHR10412">
    <property type="entry name" value="MANNOSYL-OLIGOSACCHARIDE GLUCOSIDASE"/>
    <property type="match status" value="1"/>
</dbReference>
<dbReference type="AlphaFoldDB" id="A0A2U1KKL7"/>
<dbReference type="GO" id="GO:0009311">
    <property type="term" value="P:oligosaccharide metabolic process"/>
    <property type="evidence" value="ECO:0007669"/>
    <property type="project" value="InterPro"/>
</dbReference>
<dbReference type="InterPro" id="IPR008928">
    <property type="entry name" value="6-hairpin_glycosidase_sf"/>
</dbReference>
<gene>
    <name evidence="2" type="ORF">CTI12_AA589550</name>
</gene>
<dbReference type="Proteomes" id="UP000245207">
    <property type="component" value="Unassembled WGS sequence"/>
</dbReference>
<dbReference type="InterPro" id="IPR012341">
    <property type="entry name" value="6hp_glycosidase-like_sf"/>
</dbReference>
<protein>
    <submittedName>
        <fullName evidence="2">Alpha-glucosidase 2</fullName>
    </submittedName>
</protein>
<evidence type="ECO:0000313" key="2">
    <source>
        <dbReference type="EMBL" id="PWA37252.1"/>
    </source>
</evidence>
<reference evidence="2 3" key="1">
    <citation type="journal article" date="2018" name="Mol. Plant">
        <title>The genome of Artemisia annua provides insight into the evolution of Asteraceae family and artemisinin biosynthesis.</title>
        <authorList>
            <person name="Shen Q."/>
            <person name="Zhang L."/>
            <person name="Liao Z."/>
            <person name="Wang S."/>
            <person name="Yan T."/>
            <person name="Shi P."/>
            <person name="Liu M."/>
            <person name="Fu X."/>
            <person name="Pan Q."/>
            <person name="Wang Y."/>
            <person name="Lv Z."/>
            <person name="Lu X."/>
            <person name="Zhang F."/>
            <person name="Jiang W."/>
            <person name="Ma Y."/>
            <person name="Chen M."/>
            <person name="Hao X."/>
            <person name="Li L."/>
            <person name="Tang Y."/>
            <person name="Lv G."/>
            <person name="Zhou Y."/>
            <person name="Sun X."/>
            <person name="Brodelius P.E."/>
            <person name="Rose J.K.C."/>
            <person name="Tang K."/>
        </authorList>
    </citation>
    <scope>NUCLEOTIDE SEQUENCE [LARGE SCALE GENOMIC DNA]</scope>
    <source>
        <strain evidence="3">cv. Huhao1</strain>
        <tissue evidence="2">Leaf</tissue>
    </source>
</reference>
<dbReference type="Gene3D" id="1.50.10.10">
    <property type="match status" value="1"/>
</dbReference>
<feature type="domain" description="Glycosyl hydrolase family 63 C-terminal" evidence="1">
    <location>
        <begin position="54"/>
        <end position="156"/>
    </location>
</feature>